<feature type="non-terminal residue" evidence="2">
    <location>
        <position position="54"/>
    </location>
</feature>
<name>A0AAN8FAJ4_TRICO</name>
<keyword evidence="3" id="KW-1185">Reference proteome</keyword>
<dbReference type="Proteomes" id="UP001331761">
    <property type="component" value="Unassembled WGS sequence"/>
</dbReference>
<accession>A0AAN8FAJ4</accession>
<dbReference type="EMBL" id="WIXE01014773">
    <property type="protein sequence ID" value="KAK5974015.1"/>
    <property type="molecule type" value="Genomic_DNA"/>
</dbReference>
<gene>
    <name evidence="2" type="ORF">GCK32_014131</name>
    <name evidence="1" type="ORF">GCK32_014242</name>
</gene>
<dbReference type="EMBL" id="WIXE01012225">
    <property type="protein sequence ID" value="KAK5976086.1"/>
    <property type="molecule type" value="Genomic_DNA"/>
</dbReference>
<dbReference type="AlphaFoldDB" id="A0AAN8FAJ4"/>
<organism evidence="2 3">
    <name type="scientific">Trichostrongylus colubriformis</name>
    <name type="common">Black scour worm</name>
    <dbReference type="NCBI Taxonomy" id="6319"/>
    <lineage>
        <taxon>Eukaryota</taxon>
        <taxon>Metazoa</taxon>
        <taxon>Ecdysozoa</taxon>
        <taxon>Nematoda</taxon>
        <taxon>Chromadorea</taxon>
        <taxon>Rhabditida</taxon>
        <taxon>Rhabditina</taxon>
        <taxon>Rhabditomorpha</taxon>
        <taxon>Strongyloidea</taxon>
        <taxon>Trichostrongylidae</taxon>
        <taxon>Trichostrongylus</taxon>
    </lineage>
</organism>
<proteinExistence type="predicted"/>
<sequence length="54" mass="5657">MNGDVISVTALQERPTALLTANIPISQTGGNGEFGVPSINVIPHTPLDLQVFNV</sequence>
<evidence type="ECO:0000313" key="1">
    <source>
        <dbReference type="EMBL" id="KAK5974015.1"/>
    </source>
</evidence>
<evidence type="ECO:0000313" key="3">
    <source>
        <dbReference type="Proteomes" id="UP001331761"/>
    </source>
</evidence>
<protein>
    <submittedName>
        <fullName evidence="2">Uncharacterized protein</fullName>
    </submittedName>
</protein>
<evidence type="ECO:0000313" key="2">
    <source>
        <dbReference type="EMBL" id="KAK5976086.1"/>
    </source>
</evidence>
<comment type="caution">
    <text evidence="2">The sequence shown here is derived from an EMBL/GenBank/DDBJ whole genome shotgun (WGS) entry which is preliminary data.</text>
</comment>
<reference evidence="2 3" key="1">
    <citation type="submission" date="2019-10" db="EMBL/GenBank/DDBJ databases">
        <title>Assembly and Annotation for the nematode Trichostrongylus colubriformis.</title>
        <authorList>
            <person name="Martin J."/>
        </authorList>
    </citation>
    <scope>NUCLEOTIDE SEQUENCE [LARGE SCALE GENOMIC DNA]</scope>
    <source>
        <strain evidence="2">G859</strain>
        <tissue evidence="2">Whole worm</tissue>
    </source>
</reference>